<evidence type="ECO:0000256" key="1">
    <source>
        <dbReference type="ARBA" id="ARBA00004613"/>
    </source>
</evidence>
<dbReference type="PANTHER" id="PTHR14356:SF2">
    <property type="entry name" value="INTERLEUKIN-21"/>
    <property type="match status" value="1"/>
</dbReference>
<organism evidence="10 11">
    <name type="scientific">Cairina moschata</name>
    <name type="common">Muscovy duck</name>
    <dbReference type="NCBI Taxonomy" id="8855"/>
    <lineage>
        <taxon>Eukaryota</taxon>
        <taxon>Metazoa</taxon>
        <taxon>Chordata</taxon>
        <taxon>Craniata</taxon>
        <taxon>Vertebrata</taxon>
        <taxon>Euteleostomi</taxon>
        <taxon>Archelosauria</taxon>
        <taxon>Archosauria</taxon>
        <taxon>Dinosauria</taxon>
        <taxon>Saurischia</taxon>
        <taxon>Theropoda</taxon>
        <taxon>Coelurosauria</taxon>
        <taxon>Aves</taxon>
        <taxon>Neognathae</taxon>
        <taxon>Galloanserae</taxon>
        <taxon>Anseriformes</taxon>
        <taxon>Anatidae</taxon>
        <taxon>Anatinae</taxon>
        <taxon>Cairina</taxon>
    </lineage>
</organism>
<dbReference type="GO" id="GO:0005126">
    <property type="term" value="F:cytokine receptor binding"/>
    <property type="evidence" value="ECO:0007669"/>
    <property type="project" value="InterPro"/>
</dbReference>
<dbReference type="Proteomes" id="UP000694556">
    <property type="component" value="Chromosome 4"/>
</dbReference>
<dbReference type="Pfam" id="PF02372">
    <property type="entry name" value="IL15"/>
    <property type="match status" value="1"/>
</dbReference>
<comment type="similarity">
    <text evidence="2 8">Belongs to the IL-15/IL-21 family.</text>
</comment>
<dbReference type="GO" id="GO:0005125">
    <property type="term" value="F:cytokine activity"/>
    <property type="evidence" value="ECO:0007669"/>
    <property type="project" value="UniProtKB-KW"/>
</dbReference>
<sequence length="152" mass="17696">MERMIIFFMLFFCSSMVLTATPQKAMKYKQLLKTIDQLKDVVKDKDAELLHTPENPMDECLFTAVTCFQKGTLKLQPKNSQVNSTFIKTVNILKRPILKDSGKQCESTCESYEKKNPKEFLQSFSKLMKKVTIRVDSFCYRKSTIEGRHYTI</sequence>
<dbReference type="AlphaFoldDB" id="A0A8C3BYS1"/>
<dbReference type="GO" id="GO:0006955">
    <property type="term" value="P:immune response"/>
    <property type="evidence" value="ECO:0007669"/>
    <property type="project" value="InterPro"/>
</dbReference>
<keyword evidence="11" id="KW-1185">Reference proteome</keyword>
<evidence type="ECO:0000256" key="8">
    <source>
        <dbReference type="RuleBase" id="RU003453"/>
    </source>
</evidence>
<dbReference type="InterPro" id="IPR003443">
    <property type="entry name" value="IL-15/IL-21_fam"/>
</dbReference>
<evidence type="ECO:0000256" key="3">
    <source>
        <dbReference type="ARBA" id="ARBA00022514"/>
    </source>
</evidence>
<reference evidence="10" key="3">
    <citation type="submission" date="2025-09" db="UniProtKB">
        <authorList>
            <consortium name="Ensembl"/>
        </authorList>
    </citation>
    <scope>IDENTIFICATION</scope>
</reference>
<comment type="function">
    <text evidence="7">Cytokine with immunoregulatory activity. May promote the transition between innate and adaptive immunity. Induces the production of IgG(1) and IgG(3) in B-cells. Implicated in the generation and maintenance of T follicular helper (Tfh) cells and the formation of germinal-centers. Together with IL6, control the early generation of Tfh cells and are critical for an effective antibody response to acute viral infection. May play a role in proliferation and maturation of natural killer (NK) cells in synergy with IL15. May regulate proliferation of mature B- and T-cells in response to activating stimuli. In synergy with IL15 and IL18 stimulates interferon gamma production in T-cells and NK cells. During T-cell mediated immune response may inhibit dendritic cells (DC) activation and maturation.</text>
</comment>
<evidence type="ECO:0000256" key="7">
    <source>
        <dbReference type="ARBA" id="ARBA00045924"/>
    </source>
</evidence>
<dbReference type="GO" id="GO:0005615">
    <property type="term" value="C:extracellular space"/>
    <property type="evidence" value="ECO:0007669"/>
    <property type="project" value="UniProtKB-KW"/>
</dbReference>
<protein>
    <recommendedName>
        <fullName evidence="8">Interleukin</fullName>
    </recommendedName>
</protein>
<feature type="signal peptide" evidence="9">
    <location>
        <begin position="1"/>
        <end position="19"/>
    </location>
</feature>
<reference evidence="10" key="2">
    <citation type="submission" date="2025-08" db="UniProtKB">
        <authorList>
            <consortium name="Ensembl"/>
        </authorList>
    </citation>
    <scope>IDENTIFICATION</scope>
</reference>
<evidence type="ECO:0000313" key="10">
    <source>
        <dbReference type="Ensembl" id="ENSCMMP00000013425.1"/>
    </source>
</evidence>
<evidence type="ECO:0000256" key="5">
    <source>
        <dbReference type="ARBA" id="ARBA00022729"/>
    </source>
</evidence>
<keyword evidence="5 9" id="KW-0732">Signal</keyword>
<comment type="subcellular location">
    <subcellularLocation>
        <location evidence="1">Secreted</location>
    </subcellularLocation>
</comment>
<reference evidence="10" key="1">
    <citation type="submission" date="2018-09" db="EMBL/GenBank/DDBJ databases">
        <title>Common duck and Muscovy duck high density SNP chip.</title>
        <authorList>
            <person name="Vignal A."/>
            <person name="Thebault N."/>
            <person name="Warren W.C."/>
        </authorList>
    </citation>
    <scope>NUCLEOTIDE SEQUENCE [LARGE SCALE GENOMIC DNA]</scope>
</reference>
<evidence type="ECO:0000313" key="11">
    <source>
        <dbReference type="Proteomes" id="UP000694556"/>
    </source>
</evidence>
<dbReference type="Gene3D" id="1.20.1250.70">
    <property type="entry name" value="Interleukin-15/Interleukin-21"/>
    <property type="match status" value="1"/>
</dbReference>
<evidence type="ECO:0000256" key="4">
    <source>
        <dbReference type="ARBA" id="ARBA00022525"/>
    </source>
</evidence>
<keyword evidence="4" id="KW-0964">Secreted</keyword>
<evidence type="ECO:0000256" key="9">
    <source>
        <dbReference type="SAM" id="SignalP"/>
    </source>
</evidence>
<accession>A0A8C3BYS1</accession>
<dbReference type="InterPro" id="IPR009079">
    <property type="entry name" value="4_helix_cytokine-like_core"/>
</dbReference>
<feature type="chain" id="PRO_5034174830" description="Interleukin" evidence="9">
    <location>
        <begin position="20"/>
        <end position="152"/>
    </location>
</feature>
<keyword evidence="6" id="KW-1015">Disulfide bond</keyword>
<dbReference type="Ensembl" id="ENSCMMT00000014798.1">
    <property type="protein sequence ID" value="ENSCMMP00000013425.1"/>
    <property type="gene ID" value="ENSCMMG00000008523.1"/>
</dbReference>
<dbReference type="PANTHER" id="PTHR14356">
    <property type="entry name" value="INTERLEUKIN-15-RELATED"/>
    <property type="match status" value="1"/>
</dbReference>
<keyword evidence="3 8" id="KW-0202">Cytokine</keyword>
<evidence type="ECO:0000256" key="2">
    <source>
        <dbReference type="ARBA" id="ARBA00006050"/>
    </source>
</evidence>
<dbReference type="SUPFAM" id="SSF47266">
    <property type="entry name" value="4-helical cytokines"/>
    <property type="match status" value="1"/>
</dbReference>
<dbReference type="GO" id="GO:0045954">
    <property type="term" value="P:positive regulation of natural killer cell mediated cytotoxicity"/>
    <property type="evidence" value="ECO:0007669"/>
    <property type="project" value="TreeGrafter"/>
</dbReference>
<name>A0A8C3BYS1_CAIMO</name>
<evidence type="ECO:0000256" key="6">
    <source>
        <dbReference type="ARBA" id="ARBA00023157"/>
    </source>
</evidence>
<proteinExistence type="inferred from homology"/>